<feature type="compositionally biased region" description="Polar residues" evidence="1">
    <location>
        <begin position="228"/>
        <end position="239"/>
    </location>
</feature>
<accession>A0AAP0EJ35</accession>
<keyword evidence="3" id="KW-1185">Reference proteome</keyword>
<protein>
    <submittedName>
        <fullName evidence="2">Uncharacterized protein</fullName>
    </submittedName>
</protein>
<reference evidence="2 3" key="1">
    <citation type="submission" date="2024-01" db="EMBL/GenBank/DDBJ databases">
        <title>Genome assemblies of Stephania.</title>
        <authorList>
            <person name="Yang L."/>
        </authorList>
    </citation>
    <scope>NUCLEOTIDE SEQUENCE [LARGE SCALE GENOMIC DNA]</scope>
    <source>
        <strain evidence="2">YNDBR</strain>
        <tissue evidence="2">Leaf</tissue>
    </source>
</reference>
<evidence type="ECO:0000313" key="3">
    <source>
        <dbReference type="Proteomes" id="UP001420932"/>
    </source>
</evidence>
<dbReference type="EMBL" id="JBBNAF010000012">
    <property type="protein sequence ID" value="KAK9093110.1"/>
    <property type="molecule type" value="Genomic_DNA"/>
</dbReference>
<feature type="region of interest" description="Disordered" evidence="1">
    <location>
        <begin position="217"/>
        <end position="239"/>
    </location>
</feature>
<name>A0AAP0EJ35_9MAGN</name>
<comment type="caution">
    <text evidence="2">The sequence shown here is derived from an EMBL/GenBank/DDBJ whole genome shotgun (WGS) entry which is preliminary data.</text>
</comment>
<proteinExistence type="predicted"/>
<evidence type="ECO:0000256" key="1">
    <source>
        <dbReference type="SAM" id="MobiDB-lite"/>
    </source>
</evidence>
<dbReference type="Proteomes" id="UP001420932">
    <property type="component" value="Unassembled WGS sequence"/>
</dbReference>
<dbReference type="AlphaFoldDB" id="A0AAP0EJ35"/>
<organism evidence="2 3">
    <name type="scientific">Stephania yunnanensis</name>
    <dbReference type="NCBI Taxonomy" id="152371"/>
    <lineage>
        <taxon>Eukaryota</taxon>
        <taxon>Viridiplantae</taxon>
        <taxon>Streptophyta</taxon>
        <taxon>Embryophyta</taxon>
        <taxon>Tracheophyta</taxon>
        <taxon>Spermatophyta</taxon>
        <taxon>Magnoliopsida</taxon>
        <taxon>Ranunculales</taxon>
        <taxon>Menispermaceae</taxon>
        <taxon>Menispermoideae</taxon>
        <taxon>Cissampelideae</taxon>
        <taxon>Stephania</taxon>
    </lineage>
</organism>
<gene>
    <name evidence="2" type="ORF">Syun_028021</name>
</gene>
<evidence type="ECO:0000313" key="2">
    <source>
        <dbReference type="EMBL" id="KAK9093110.1"/>
    </source>
</evidence>
<sequence>MVANSWYEVRECEKGKNQLREEIKKNRVRKRLCWGETVVFGLEICLRGKDTGGAGVTNSEMFQGDMEQIGVPIIKTPGTRELVVGVGIRYKVCEASKQCLVCNQTSCCVRFSSSLQLPPTDTKLQLCGASISPGTNSMSHATYELSKTSGVPSADISTNSYPRYRATRKGRASIKISNYTSPQRYFLITIDNHVTNWIKGANDDYTTIQDKQGACGGGGGGKTLGPFKSNSPISKSTNL</sequence>